<dbReference type="Gene3D" id="1.10.357.10">
    <property type="entry name" value="Tetracycline Repressor, domain 2"/>
    <property type="match status" value="1"/>
</dbReference>
<reference evidence="7" key="1">
    <citation type="submission" date="2017-02" db="EMBL/GenBank/DDBJ databases">
        <title>Pseudomonas floridae sp. nov., a novel pathogenic bacterial species isolated from tomato.</title>
        <authorList>
            <person name="Timilsina S."/>
            <person name="Vallad G.E."/>
            <person name="Jones J.B."/>
        </authorList>
    </citation>
    <scope>NUCLEOTIDE SEQUENCE [LARGE SCALE GENOMIC DNA]</scope>
    <source>
        <strain evidence="7">GEV388</strain>
    </source>
</reference>
<evidence type="ECO:0000259" key="5">
    <source>
        <dbReference type="PROSITE" id="PS50977"/>
    </source>
</evidence>
<keyword evidence="7" id="KW-1185">Reference proteome</keyword>
<dbReference type="Pfam" id="PF00440">
    <property type="entry name" value="TetR_N"/>
    <property type="match status" value="1"/>
</dbReference>
<name>A0A1X0MLU1_9PSED</name>
<dbReference type="PRINTS" id="PR00455">
    <property type="entry name" value="HTHTETR"/>
</dbReference>
<feature type="domain" description="HTH tetR-type" evidence="5">
    <location>
        <begin position="14"/>
        <end position="74"/>
    </location>
</feature>
<evidence type="ECO:0000256" key="3">
    <source>
        <dbReference type="ARBA" id="ARBA00023163"/>
    </source>
</evidence>
<dbReference type="Proteomes" id="UP000192815">
    <property type="component" value="Unassembled WGS sequence"/>
</dbReference>
<proteinExistence type="predicted"/>
<accession>A0A1X0MLU1</accession>
<feature type="DNA-binding region" description="H-T-H motif" evidence="4">
    <location>
        <begin position="37"/>
        <end position="56"/>
    </location>
</feature>
<dbReference type="SUPFAM" id="SSF48498">
    <property type="entry name" value="Tetracyclin repressor-like, C-terminal domain"/>
    <property type="match status" value="1"/>
</dbReference>
<dbReference type="GO" id="GO:0003700">
    <property type="term" value="F:DNA-binding transcription factor activity"/>
    <property type="evidence" value="ECO:0007669"/>
    <property type="project" value="TreeGrafter"/>
</dbReference>
<dbReference type="PANTHER" id="PTHR30055">
    <property type="entry name" value="HTH-TYPE TRANSCRIPTIONAL REGULATOR RUTR"/>
    <property type="match status" value="1"/>
</dbReference>
<dbReference type="InterPro" id="IPR001647">
    <property type="entry name" value="HTH_TetR"/>
</dbReference>
<keyword evidence="3" id="KW-0804">Transcription</keyword>
<evidence type="ECO:0000313" key="7">
    <source>
        <dbReference type="Proteomes" id="UP000192815"/>
    </source>
</evidence>
<dbReference type="RefSeq" id="WP_079388470.1">
    <property type="nucleotide sequence ID" value="NZ_MUIO01000214.1"/>
</dbReference>
<dbReference type="PROSITE" id="PS50977">
    <property type="entry name" value="HTH_TETR_2"/>
    <property type="match status" value="1"/>
</dbReference>
<protein>
    <submittedName>
        <fullName evidence="6">TetR family transcriptional regulator</fullName>
    </submittedName>
</protein>
<dbReference type="STRING" id="1958950.BZK31_28370"/>
<dbReference type="InterPro" id="IPR050109">
    <property type="entry name" value="HTH-type_TetR-like_transc_reg"/>
</dbReference>
<dbReference type="PANTHER" id="PTHR30055:SF146">
    <property type="entry name" value="HTH-TYPE TRANSCRIPTIONAL DUAL REGULATOR CECR"/>
    <property type="match status" value="1"/>
</dbReference>
<gene>
    <name evidence="6" type="ORF">BZK31_28370</name>
</gene>
<dbReference type="EMBL" id="MUIO01000214">
    <property type="protein sequence ID" value="ORC48220.1"/>
    <property type="molecule type" value="Genomic_DNA"/>
</dbReference>
<evidence type="ECO:0000313" key="6">
    <source>
        <dbReference type="EMBL" id="ORC48220.1"/>
    </source>
</evidence>
<evidence type="ECO:0000256" key="4">
    <source>
        <dbReference type="PROSITE-ProRule" id="PRU00335"/>
    </source>
</evidence>
<evidence type="ECO:0000256" key="1">
    <source>
        <dbReference type="ARBA" id="ARBA00023015"/>
    </source>
</evidence>
<evidence type="ECO:0000256" key="2">
    <source>
        <dbReference type="ARBA" id="ARBA00023125"/>
    </source>
</evidence>
<keyword evidence="2 4" id="KW-0238">DNA-binding</keyword>
<dbReference type="FunFam" id="1.10.10.60:FF:000141">
    <property type="entry name" value="TetR family transcriptional regulator"/>
    <property type="match status" value="1"/>
</dbReference>
<dbReference type="InterPro" id="IPR009057">
    <property type="entry name" value="Homeodomain-like_sf"/>
</dbReference>
<dbReference type="SUPFAM" id="SSF46689">
    <property type="entry name" value="Homeodomain-like"/>
    <property type="match status" value="1"/>
</dbReference>
<sequence length="216" mass="23909">MPPRSAGPSTRSDIPKREGILDAATRVFLARGFEDTSMDLVAREASVARRTVYNQFESKEALFIASVERVWSEFPVVEITADESVLSDPAAGLKRIGDAVVDFWEPPIAVAFLRMVISEGTRFPDLPTTFFEAGKAPAMRALVEYLRTLSANRVLHVEDAELAASQFLGLLNEPLLWLRVIGIGDAPSKERREKVVAEGVSMFLSRYGKRQILPDS</sequence>
<dbReference type="InterPro" id="IPR036271">
    <property type="entry name" value="Tet_transcr_reg_TetR-rel_C_sf"/>
</dbReference>
<keyword evidence="1" id="KW-0805">Transcription regulation</keyword>
<dbReference type="Gene3D" id="1.10.10.60">
    <property type="entry name" value="Homeodomain-like"/>
    <property type="match status" value="1"/>
</dbReference>
<dbReference type="InterPro" id="IPR039536">
    <property type="entry name" value="TetR_C_Proteobacteria"/>
</dbReference>
<dbReference type="GO" id="GO:0000976">
    <property type="term" value="F:transcription cis-regulatory region binding"/>
    <property type="evidence" value="ECO:0007669"/>
    <property type="project" value="TreeGrafter"/>
</dbReference>
<organism evidence="6 7">
    <name type="scientific">Pseudomonas floridensis</name>
    <dbReference type="NCBI Taxonomy" id="1958950"/>
    <lineage>
        <taxon>Bacteria</taxon>
        <taxon>Pseudomonadati</taxon>
        <taxon>Pseudomonadota</taxon>
        <taxon>Gammaproteobacteria</taxon>
        <taxon>Pseudomonadales</taxon>
        <taxon>Pseudomonadaceae</taxon>
        <taxon>Pseudomonas</taxon>
    </lineage>
</organism>
<comment type="caution">
    <text evidence="6">The sequence shown here is derived from an EMBL/GenBank/DDBJ whole genome shotgun (WGS) entry which is preliminary data.</text>
</comment>
<dbReference type="Pfam" id="PF14246">
    <property type="entry name" value="TetR_C_7"/>
    <property type="match status" value="1"/>
</dbReference>
<dbReference type="AlphaFoldDB" id="A0A1X0MLU1"/>